<evidence type="ECO:0000313" key="15">
    <source>
        <dbReference type="Proteomes" id="UP001500033"/>
    </source>
</evidence>
<reference evidence="14 15" key="1">
    <citation type="journal article" date="2019" name="Int. J. Syst. Evol. Microbiol.">
        <title>The Global Catalogue of Microorganisms (GCM) 10K type strain sequencing project: providing services to taxonomists for standard genome sequencing and annotation.</title>
        <authorList>
            <consortium name="The Broad Institute Genomics Platform"/>
            <consortium name="The Broad Institute Genome Sequencing Center for Infectious Disease"/>
            <person name="Wu L."/>
            <person name="Ma J."/>
        </authorList>
    </citation>
    <scope>NUCLEOTIDE SEQUENCE [LARGE SCALE GENOMIC DNA]</scope>
    <source>
        <strain evidence="14 15">JCM 11445</strain>
    </source>
</reference>
<keyword evidence="3 10" id="KW-0547">Nucleotide-binding</keyword>
<dbReference type="PROSITE" id="PS00870">
    <property type="entry name" value="CLPAB_1"/>
    <property type="match status" value="1"/>
</dbReference>
<gene>
    <name evidence="14" type="primary">clpB_2</name>
    <name evidence="14" type="ORF">GCM10009576_053200</name>
</gene>
<keyword evidence="5" id="KW-0346">Stress response</keyword>
<dbReference type="Pfam" id="PF17871">
    <property type="entry name" value="AAA_lid_9"/>
    <property type="match status" value="1"/>
</dbReference>
<dbReference type="Proteomes" id="UP001500033">
    <property type="component" value="Unassembled WGS sequence"/>
</dbReference>
<dbReference type="InterPro" id="IPR041546">
    <property type="entry name" value="ClpA/ClpB_AAA_lid"/>
</dbReference>
<dbReference type="NCBIfam" id="TIGR03346">
    <property type="entry name" value="chaperone_ClpB"/>
    <property type="match status" value="1"/>
</dbReference>
<keyword evidence="2 9" id="KW-0677">Repeat</keyword>
<dbReference type="Pfam" id="PF00004">
    <property type="entry name" value="AAA"/>
    <property type="match status" value="1"/>
</dbReference>
<evidence type="ECO:0000256" key="1">
    <source>
        <dbReference type="ARBA" id="ARBA00008675"/>
    </source>
</evidence>
<feature type="compositionally biased region" description="Low complexity" evidence="12">
    <location>
        <begin position="919"/>
        <end position="930"/>
    </location>
</feature>
<evidence type="ECO:0000256" key="11">
    <source>
        <dbReference type="SAM" id="Coils"/>
    </source>
</evidence>
<feature type="compositionally biased region" description="Basic and acidic residues" evidence="12">
    <location>
        <begin position="866"/>
        <end position="878"/>
    </location>
</feature>
<dbReference type="Pfam" id="PF10431">
    <property type="entry name" value="ClpB_D2-small"/>
    <property type="match status" value="1"/>
</dbReference>
<accession>A0ABN1SEU3</accession>
<dbReference type="CDD" id="cd19499">
    <property type="entry name" value="RecA-like_ClpB_Hsp104-like"/>
    <property type="match status" value="1"/>
</dbReference>
<dbReference type="SMART" id="SM00382">
    <property type="entry name" value="AAA"/>
    <property type="match status" value="2"/>
</dbReference>
<name>A0ABN1SEU3_9ACTN</name>
<dbReference type="InterPro" id="IPR027417">
    <property type="entry name" value="P-loop_NTPase"/>
</dbReference>
<dbReference type="InterPro" id="IPR050130">
    <property type="entry name" value="ClpA_ClpB"/>
</dbReference>
<dbReference type="SUPFAM" id="SSF52540">
    <property type="entry name" value="P-loop containing nucleoside triphosphate hydrolases"/>
    <property type="match status" value="2"/>
</dbReference>
<organism evidence="14 15">
    <name type="scientific">Streptomyces rhizosphaericus</name>
    <dbReference type="NCBI Taxonomy" id="114699"/>
    <lineage>
        <taxon>Bacteria</taxon>
        <taxon>Bacillati</taxon>
        <taxon>Actinomycetota</taxon>
        <taxon>Actinomycetes</taxon>
        <taxon>Kitasatosporales</taxon>
        <taxon>Streptomycetaceae</taxon>
        <taxon>Streptomyces</taxon>
        <taxon>Streptomyces violaceusniger group</taxon>
    </lineage>
</organism>
<evidence type="ECO:0000256" key="6">
    <source>
        <dbReference type="ARBA" id="ARBA00023054"/>
    </source>
</evidence>
<dbReference type="InterPro" id="IPR003959">
    <property type="entry name" value="ATPase_AAA_core"/>
</dbReference>
<evidence type="ECO:0000256" key="4">
    <source>
        <dbReference type="ARBA" id="ARBA00022840"/>
    </source>
</evidence>
<comment type="subunit">
    <text evidence="8">Homohexamer. The oligomerization is ATP-dependent.</text>
</comment>
<dbReference type="Pfam" id="PF07724">
    <property type="entry name" value="AAA_2"/>
    <property type="match status" value="1"/>
</dbReference>
<evidence type="ECO:0000256" key="3">
    <source>
        <dbReference type="ARBA" id="ARBA00022741"/>
    </source>
</evidence>
<evidence type="ECO:0000256" key="7">
    <source>
        <dbReference type="ARBA" id="ARBA00023186"/>
    </source>
</evidence>
<feature type="domain" description="Clp R" evidence="13">
    <location>
        <begin position="3"/>
        <end position="151"/>
    </location>
</feature>
<evidence type="ECO:0000256" key="10">
    <source>
        <dbReference type="RuleBase" id="RU004432"/>
    </source>
</evidence>
<dbReference type="EMBL" id="BAAAIE010000036">
    <property type="protein sequence ID" value="GAA0986064.1"/>
    <property type="molecule type" value="Genomic_DNA"/>
</dbReference>
<dbReference type="PANTHER" id="PTHR11638">
    <property type="entry name" value="ATP-DEPENDENT CLP PROTEASE"/>
    <property type="match status" value="1"/>
</dbReference>
<dbReference type="InterPro" id="IPR036628">
    <property type="entry name" value="Clp_N_dom_sf"/>
</dbReference>
<sequence length="1057" mass="117441">MDMNRLTQKSQEALQNAQTTAMRFGHTEVDGEHLLFALLDQPEGLIPRLVTQVGADPEAMRTLLEAELARKPRVTGPGAAPGQVFVTQRLAQVLDTAEREAKRLKDEYVSVEHLVLALAEEGSGTVAGRVLKEHGVTKEAFLGALTQVRGSQRVTSANPEVAYEALEKYGRDLVLEARSGKLDPVIGRDAEIRRVTQILSRKSKNNPVLIGDPGVGKTAIVEGLAQRIVRGDVPEGLRDKTVFALDMGSLVAGAKYRGEFEERLKAVLTEVTSAQGRILLFVDELHTVVGAGAAEGAMDAGNMLKPMLARGELHMIGATTLDEYRKHIEKDAALERRFQMVLVDEPSVEDTISILRGLRERLEVFHGVKIQDTALVSAATLSHRYISDRFLPDKAIDLVDEACARLRTEIDSMPAELDEVTRRVTRLEIEEAALAKESDPASRQRLEELRRELADLRAEADAKHAQWEAERQSIRRVQELRRELEEVRREAEEAERAYDLNRAAELRYGRLQELHARLAAEEEQLAARQGAHRLLREVVTEEEIADIVSAWTGIPVSRLKEGEREKLLRLDEILQERVIGQDEAVKLVSDAIIRARSGIRDPRRPIGSFIFLGPTGVGKTELAKTLAAALFDTEENMIRLDMSEYQERHTVSRLVGAPPGYVGYEEGGQLTEAVRRKPYSVLLLDEIEKAHTDVFNTLLQVLDDGRITDAQGRLVDFRNTVIIMTSNIGSVHLLDGVTSEGELKPDARSLVLSELRGHFRPEFLNRVDDIVLFKPLGEPQIERIVELQLDELRKRLAERLIALDLTPQARKIIAHQGYDPVYGARPLRRYISHEVETRIGRALLRGDVQEGTTVKVDGRASTSRSEPGRKSERRRDRPCQAQRSKPGPSRAPPADARTRSPWRPRAPLGAGTASRRCRGSWTRTRTSSPRSPRRRRPSSSWICGPRGAGPAGWSAPHLSRSPRSWRARSNSSRSTSTAIRTSPSGSRCRPCRPCSSWTRGSRSPAARVPPRRAPCARGSSRWRRAGGTAREGERHGHRARSASVDGAPGLSAQPRGV</sequence>
<evidence type="ECO:0000256" key="12">
    <source>
        <dbReference type="SAM" id="MobiDB-lite"/>
    </source>
</evidence>
<evidence type="ECO:0000256" key="2">
    <source>
        <dbReference type="ARBA" id="ARBA00022737"/>
    </source>
</evidence>
<protein>
    <submittedName>
        <fullName evidence="14">ATP-dependent chaperone ClpB</fullName>
    </submittedName>
</protein>
<keyword evidence="15" id="KW-1185">Reference proteome</keyword>
<dbReference type="Pfam" id="PF02861">
    <property type="entry name" value="Clp_N"/>
    <property type="match status" value="1"/>
</dbReference>
<dbReference type="Gene3D" id="1.10.1780.10">
    <property type="entry name" value="Clp, N-terminal domain"/>
    <property type="match status" value="1"/>
</dbReference>
<dbReference type="PANTHER" id="PTHR11638:SF18">
    <property type="entry name" value="HEAT SHOCK PROTEIN 104"/>
    <property type="match status" value="1"/>
</dbReference>
<feature type="compositionally biased region" description="Low complexity" evidence="12">
    <location>
        <begin position="1004"/>
        <end position="1019"/>
    </location>
</feature>
<dbReference type="InterPro" id="IPR017730">
    <property type="entry name" value="Chaperonin_ClpB"/>
</dbReference>
<proteinExistence type="inferred from homology"/>
<evidence type="ECO:0000256" key="9">
    <source>
        <dbReference type="PROSITE-ProRule" id="PRU01251"/>
    </source>
</evidence>
<evidence type="ECO:0000259" key="13">
    <source>
        <dbReference type="PROSITE" id="PS51903"/>
    </source>
</evidence>
<evidence type="ECO:0000256" key="8">
    <source>
        <dbReference type="ARBA" id="ARBA00026057"/>
    </source>
</evidence>
<feature type="compositionally biased region" description="Low complexity" evidence="12">
    <location>
        <begin position="959"/>
        <end position="984"/>
    </location>
</feature>
<evidence type="ECO:0000313" key="14">
    <source>
        <dbReference type="EMBL" id="GAA0986064.1"/>
    </source>
</evidence>
<dbReference type="PROSITE" id="PS00871">
    <property type="entry name" value="CLPAB_2"/>
    <property type="match status" value="1"/>
</dbReference>
<dbReference type="InterPro" id="IPR019489">
    <property type="entry name" value="Clp_ATPase_C"/>
</dbReference>
<evidence type="ECO:0000256" key="5">
    <source>
        <dbReference type="ARBA" id="ARBA00023016"/>
    </source>
</evidence>
<dbReference type="CDD" id="cd00009">
    <property type="entry name" value="AAA"/>
    <property type="match status" value="1"/>
</dbReference>
<feature type="coiled-coil region" evidence="11">
    <location>
        <begin position="417"/>
        <end position="531"/>
    </location>
</feature>
<dbReference type="PRINTS" id="PR00300">
    <property type="entry name" value="CLPPROTEASEA"/>
</dbReference>
<dbReference type="InterPro" id="IPR001270">
    <property type="entry name" value="ClpA/B"/>
</dbReference>
<comment type="caution">
    <text evidence="14">The sequence shown here is derived from an EMBL/GenBank/DDBJ whole genome shotgun (WGS) entry which is preliminary data.</text>
</comment>
<dbReference type="PROSITE" id="PS51903">
    <property type="entry name" value="CLP_R"/>
    <property type="match status" value="1"/>
</dbReference>
<dbReference type="InterPro" id="IPR028299">
    <property type="entry name" value="ClpA/B_CS2"/>
</dbReference>
<dbReference type="Gene3D" id="3.40.50.300">
    <property type="entry name" value="P-loop containing nucleotide triphosphate hydrolases"/>
    <property type="match status" value="3"/>
</dbReference>
<dbReference type="SMART" id="SM01086">
    <property type="entry name" value="ClpB_D2-small"/>
    <property type="match status" value="1"/>
</dbReference>
<dbReference type="InterPro" id="IPR003593">
    <property type="entry name" value="AAA+_ATPase"/>
</dbReference>
<dbReference type="SUPFAM" id="SSF81923">
    <property type="entry name" value="Double Clp-N motif"/>
    <property type="match status" value="1"/>
</dbReference>
<feature type="coiled-coil region" evidence="11">
    <location>
        <begin position="87"/>
        <end position="114"/>
    </location>
</feature>
<comment type="similarity">
    <text evidence="1 10">Belongs to the ClpA/ClpB family.</text>
</comment>
<keyword evidence="7 10" id="KW-0143">Chaperone</keyword>
<dbReference type="InterPro" id="IPR004176">
    <property type="entry name" value="Clp_R_N"/>
</dbReference>
<dbReference type="InterPro" id="IPR018368">
    <property type="entry name" value="ClpA/B_CS1"/>
</dbReference>
<feature type="region of interest" description="Disordered" evidence="12">
    <location>
        <begin position="850"/>
        <end position="1057"/>
    </location>
</feature>
<keyword evidence="6 11" id="KW-0175">Coiled coil</keyword>
<dbReference type="Gene3D" id="1.10.8.60">
    <property type="match status" value="1"/>
</dbReference>
<keyword evidence="4 10" id="KW-0067">ATP-binding</keyword>